<dbReference type="AlphaFoldDB" id="A0A4R7D3E8"/>
<keyword evidence="2" id="KW-1185">Reference proteome</keyword>
<gene>
    <name evidence="1" type="ORF">B0I21_103332</name>
</gene>
<dbReference type="Proteomes" id="UP000294752">
    <property type="component" value="Unassembled WGS sequence"/>
</dbReference>
<organism evidence="1 2">
    <name type="scientific">Sphingobacterium paludis</name>
    <dbReference type="NCBI Taxonomy" id="1476465"/>
    <lineage>
        <taxon>Bacteria</taxon>
        <taxon>Pseudomonadati</taxon>
        <taxon>Bacteroidota</taxon>
        <taxon>Sphingobacteriia</taxon>
        <taxon>Sphingobacteriales</taxon>
        <taxon>Sphingobacteriaceae</taxon>
        <taxon>Sphingobacterium</taxon>
    </lineage>
</organism>
<proteinExistence type="predicted"/>
<reference evidence="1 2" key="1">
    <citation type="submission" date="2019-03" db="EMBL/GenBank/DDBJ databases">
        <title>Genomic Encyclopedia of Type Strains, Phase III (KMG-III): the genomes of soil and plant-associated and newly described type strains.</title>
        <authorList>
            <person name="Whitman W."/>
        </authorList>
    </citation>
    <scope>NUCLEOTIDE SEQUENCE [LARGE SCALE GENOMIC DNA]</scope>
    <source>
        <strain evidence="1 2">CGMCC 1.12801</strain>
    </source>
</reference>
<comment type="caution">
    <text evidence="1">The sequence shown here is derived from an EMBL/GenBank/DDBJ whole genome shotgun (WGS) entry which is preliminary data.</text>
</comment>
<dbReference type="EMBL" id="SNZV01000003">
    <property type="protein sequence ID" value="TDS14832.1"/>
    <property type="molecule type" value="Genomic_DNA"/>
</dbReference>
<evidence type="ECO:0000313" key="2">
    <source>
        <dbReference type="Proteomes" id="UP000294752"/>
    </source>
</evidence>
<evidence type="ECO:0000313" key="1">
    <source>
        <dbReference type="EMBL" id="TDS14832.1"/>
    </source>
</evidence>
<name>A0A4R7D3E8_9SPHI</name>
<protein>
    <submittedName>
        <fullName evidence="1">Uncharacterized protein</fullName>
    </submittedName>
</protein>
<sequence length="29" mass="3570">MPLIEVNKRKFEFSIYFNNLAMTNKFVFK</sequence>
<accession>A0A4R7D3E8</accession>